<evidence type="ECO:0000313" key="2">
    <source>
        <dbReference type="EMBL" id="RJP57504.1"/>
    </source>
</evidence>
<dbReference type="Gene3D" id="3.30.470.10">
    <property type="match status" value="1"/>
</dbReference>
<dbReference type="GO" id="GO:0009396">
    <property type="term" value="P:folic acid-containing compound biosynthetic process"/>
    <property type="evidence" value="ECO:0007669"/>
    <property type="project" value="InterPro"/>
</dbReference>
<proteinExistence type="predicted"/>
<dbReference type="SUPFAM" id="SSF56752">
    <property type="entry name" value="D-aminoacid aminotransferase-like PLP-dependent enzymes"/>
    <property type="match status" value="1"/>
</dbReference>
<dbReference type="SUPFAM" id="SSF56322">
    <property type="entry name" value="ADC synthase"/>
    <property type="match status" value="1"/>
</dbReference>
<dbReference type="GO" id="GO:0046820">
    <property type="term" value="F:4-amino-4-deoxychorismate synthase activity"/>
    <property type="evidence" value="ECO:0007669"/>
    <property type="project" value="UniProtKB-EC"/>
</dbReference>
<dbReference type="Proteomes" id="UP000266426">
    <property type="component" value="Unassembled WGS sequence"/>
</dbReference>
<dbReference type="Gene3D" id="3.20.10.10">
    <property type="entry name" value="D-amino Acid Aminotransferase, subunit A, domain 2"/>
    <property type="match status" value="1"/>
</dbReference>
<dbReference type="GO" id="GO:0000162">
    <property type="term" value="P:L-tryptophan biosynthetic process"/>
    <property type="evidence" value="ECO:0007669"/>
    <property type="project" value="TreeGrafter"/>
</dbReference>
<accession>A0A3A4QUQ7</accession>
<dbReference type="PRINTS" id="PR00095">
    <property type="entry name" value="ANTSNTHASEI"/>
</dbReference>
<dbReference type="NCBIfam" id="TIGR00553">
    <property type="entry name" value="pabB"/>
    <property type="match status" value="1"/>
</dbReference>
<dbReference type="PANTHER" id="PTHR11236">
    <property type="entry name" value="AMINOBENZOATE/ANTHRANILATE SYNTHASE"/>
    <property type="match status" value="1"/>
</dbReference>
<feature type="domain" description="Chorismate-utilising enzyme C-terminal" evidence="1">
    <location>
        <begin position="137"/>
        <end position="391"/>
    </location>
</feature>
<evidence type="ECO:0000259" key="1">
    <source>
        <dbReference type="Pfam" id="PF00425"/>
    </source>
</evidence>
<protein>
    <submittedName>
        <fullName evidence="2">Aminodeoxychorismate synthase component I</fullName>
        <ecNumber evidence="2">2.6.1.85</ecNumber>
    </submittedName>
</protein>
<dbReference type="InterPro" id="IPR043131">
    <property type="entry name" value="BCAT-like_N"/>
</dbReference>
<dbReference type="InterPro" id="IPR005802">
    <property type="entry name" value="ADC_synth_comp_1"/>
</dbReference>
<dbReference type="PANTHER" id="PTHR11236:SF50">
    <property type="entry name" value="AMINODEOXYCHORISMATE SYNTHASE COMPONENT 1"/>
    <property type="match status" value="1"/>
</dbReference>
<dbReference type="Gene3D" id="3.60.120.10">
    <property type="entry name" value="Anthranilate synthase"/>
    <property type="match status" value="1"/>
</dbReference>
<dbReference type="AlphaFoldDB" id="A0A3A4QUQ7"/>
<dbReference type="InterPro" id="IPR019999">
    <property type="entry name" value="Anth_synth_I-like"/>
</dbReference>
<gene>
    <name evidence="2" type="primary">pabB</name>
    <name evidence="2" type="ORF">C4541_10085</name>
</gene>
<dbReference type="InterPro" id="IPR001544">
    <property type="entry name" value="Aminotrans_IV"/>
</dbReference>
<comment type="caution">
    <text evidence="2">The sequence shown here is derived from an EMBL/GenBank/DDBJ whole genome shotgun (WGS) entry which is preliminary data.</text>
</comment>
<evidence type="ECO:0000313" key="3">
    <source>
        <dbReference type="Proteomes" id="UP000266426"/>
    </source>
</evidence>
<name>A0A3A4QUQ7_9BACT</name>
<dbReference type="Pfam" id="PF00425">
    <property type="entry name" value="Chorismate_bind"/>
    <property type="match status" value="1"/>
</dbReference>
<dbReference type="Pfam" id="PF01063">
    <property type="entry name" value="Aminotran_4"/>
    <property type="match status" value="1"/>
</dbReference>
<dbReference type="InterPro" id="IPR036038">
    <property type="entry name" value="Aminotransferase-like"/>
</dbReference>
<keyword evidence="2" id="KW-0032">Aminotransferase</keyword>
<reference evidence="2 3" key="1">
    <citation type="journal article" date="2017" name="ISME J.">
        <title>Energy and carbon metabolisms in a deep terrestrial subsurface fluid microbial community.</title>
        <authorList>
            <person name="Momper L."/>
            <person name="Jungbluth S.P."/>
            <person name="Lee M.D."/>
            <person name="Amend J.P."/>
        </authorList>
    </citation>
    <scope>NUCLEOTIDE SEQUENCE [LARGE SCALE GENOMIC DNA]</scope>
    <source>
        <strain evidence="2">SURF_26</strain>
    </source>
</reference>
<dbReference type="InterPro" id="IPR015890">
    <property type="entry name" value="Chorismate_C"/>
</dbReference>
<keyword evidence="2" id="KW-0808">Transferase</keyword>
<dbReference type="InterPro" id="IPR005801">
    <property type="entry name" value="ADC_synthase"/>
</dbReference>
<dbReference type="EMBL" id="QZJZ01000079">
    <property type="protein sequence ID" value="RJP57504.1"/>
    <property type="molecule type" value="Genomic_DNA"/>
</dbReference>
<dbReference type="EC" id="2.6.1.85" evidence="2"/>
<dbReference type="InterPro" id="IPR043132">
    <property type="entry name" value="BCAT-like_C"/>
</dbReference>
<organism evidence="2 3">
    <name type="scientific">Candidatus Auribacter fodinae</name>
    <dbReference type="NCBI Taxonomy" id="2093366"/>
    <lineage>
        <taxon>Bacteria</taxon>
        <taxon>Pseudomonadati</taxon>
        <taxon>Candidatus Auribacterota</taxon>
        <taxon>Candidatus Auribacteria</taxon>
        <taxon>Candidatus Auribacterales</taxon>
        <taxon>Candidatus Auribacteraceae</taxon>
        <taxon>Candidatus Auribacter</taxon>
    </lineage>
</organism>
<sequence>MDLNGISGLLDANETCALFLSTKNASPQFESMIFYDVEAYIYAYTPEDIGVALVQIAEYSKRGFWVAGYITYEAGYGFEHRFLSHITTSIDPLIMFVAYKKACMIRDDTTSILHWLNFVSQQKQYSLSALKKTLTYEKYSEDIQSIHRYIANGDVYQINYTFPYSFKCEGDTFALFAELHLKQPVSFSAYISDHSRTVMSLSPELFFSVTDGKIITKPMKGTIARGRNCINDNYQAEELRTSVKNRAENIMIVDLLRNDLGKICKTGSVVTSKLFDVEKYKRLMQMTSTVHGSLVENVSVKDIFSSIFPSGSVTGAPKIRAMEIIHDLEVVPRGIYTGSIGYVLPDSLMMFNVAIRTIVVDNATRSASMGIGSGIVADSLPDDEYLECELKAESLLAGISVTSLFETILFEDNDFYLIDYHIDRLLDSAQYFDIPLTRSAVVSYLNNLKNELRKNCSYRIRIIVDQWGCITSESRDYHSDDGAKDIIISAVATSSNDIFLFHKTTHRSLYNKEYAHYSGKGYFDVIYLNENKYITEGAISNIFILKNDVYYTPPVECGLLAGTYRRYLLEKSTLKTREKLLRVDDVSDADGVFMCNSVRKLTRINRVYADDGSLIYDAQMKSRDEK</sequence>